<feature type="compositionally biased region" description="Pro residues" evidence="5">
    <location>
        <begin position="481"/>
        <end position="492"/>
    </location>
</feature>
<evidence type="ECO:0000256" key="1">
    <source>
        <dbReference type="ARBA" id="ARBA00004141"/>
    </source>
</evidence>
<dbReference type="InterPro" id="IPR036259">
    <property type="entry name" value="MFS_trans_sf"/>
</dbReference>
<dbReference type="OrthoDB" id="10029326at2759"/>
<evidence type="ECO:0000313" key="8">
    <source>
        <dbReference type="EnsemblFungi" id="EJT78161"/>
    </source>
</evidence>
<name>J3NPQ6_GAET3</name>
<dbReference type="AlphaFoldDB" id="J3NPQ6"/>
<sequence>MNQPGSQGVPDAASRDNNGAGQDGRQFSILSRAQVLTRLLSILLSVNLAMSLYQLPLNRVIERRLCNDHYLKKGASKPGFAPVGGGDIAEDLCKVDEVQQGLARIQQIMDVAWILGDMMMTIPMGFLAEKYGRRAILLLNLIPRMAMLAWAVTVNYFDDWLPAWAIVLAPFLSVLGGDCVLNSILYALASNITDEPVDRAKYFGYMTSVTYVVNLGGPALASLTMGIRLWLPFIIGITLLGHAVKSIYQIPEERHAGLHHLACADEEAGRLLDPDSPHDRETMARGGHGHPAASTRTSSAVSVLRATFSAISLRFRVLRAVLGSRQRNLSLLLLSMFLTSMASADTKLLVQYISKRYGTTFATAGYILSCKAVGNFVLLAFAVPALLEARRRRERSRVPERGRSLSRDGSPSRDRSPSVGRQTKQDALKCLGISAAGALAVGVAGAIWVLVPSLLLYAMGSALPVFTYSLLKSPRVWPSTPAAPPVPQPPASPRGRDEENAGDSAVGAAGVESHETTVFSVVMLVKTAGSLVGVPIVTSVWIRGIGLGGSSLGLPYLASAALYATATAVVAAMTLDD</sequence>
<keyword evidence="3 6" id="KW-1133">Transmembrane helix</keyword>
<keyword evidence="9" id="KW-1185">Reference proteome</keyword>
<feature type="region of interest" description="Disordered" evidence="5">
    <location>
        <begin position="1"/>
        <end position="20"/>
    </location>
</feature>
<evidence type="ECO:0000256" key="4">
    <source>
        <dbReference type="ARBA" id="ARBA00023136"/>
    </source>
</evidence>
<proteinExistence type="predicted"/>
<dbReference type="Proteomes" id="UP000006039">
    <property type="component" value="Unassembled WGS sequence"/>
</dbReference>
<evidence type="ECO:0000313" key="7">
    <source>
        <dbReference type="EMBL" id="EJT78161.1"/>
    </source>
</evidence>
<dbReference type="HOGENOM" id="CLU_013756_1_0_1"/>
<feature type="transmembrane region" description="Helical" evidence="6">
    <location>
        <begin position="364"/>
        <end position="387"/>
    </location>
</feature>
<feature type="transmembrane region" description="Helical" evidence="6">
    <location>
        <begin position="163"/>
        <end position="190"/>
    </location>
</feature>
<reference evidence="7" key="3">
    <citation type="submission" date="2010-09" db="EMBL/GenBank/DDBJ databases">
        <title>Annotation of Gaeumannomyces graminis var. tritici R3-111a-1.</title>
        <authorList>
            <consortium name="The Broad Institute Genome Sequencing Platform"/>
            <person name="Ma L.-J."/>
            <person name="Dead R."/>
            <person name="Young S.K."/>
            <person name="Zeng Q."/>
            <person name="Gargeya S."/>
            <person name="Fitzgerald M."/>
            <person name="Haas B."/>
            <person name="Abouelleil A."/>
            <person name="Alvarado L."/>
            <person name="Arachchi H.M."/>
            <person name="Berlin A."/>
            <person name="Brown A."/>
            <person name="Chapman S.B."/>
            <person name="Chen Z."/>
            <person name="Dunbar C."/>
            <person name="Freedman E."/>
            <person name="Gearin G."/>
            <person name="Gellesch M."/>
            <person name="Goldberg J."/>
            <person name="Griggs A."/>
            <person name="Gujja S."/>
            <person name="Heiman D."/>
            <person name="Howarth C."/>
            <person name="Larson L."/>
            <person name="Lui A."/>
            <person name="MacDonald P.J.P."/>
            <person name="Mehta T."/>
            <person name="Montmayeur A."/>
            <person name="Murphy C."/>
            <person name="Neiman D."/>
            <person name="Pearson M."/>
            <person name="Priest M."/>
            <person name="Roberts A."/>
            <person name="Saif S."/>
            <person name="Shea T."/>
            <person name="Shenoy N."/>
            <person name="Sisk P."/>
            <person name="Stolte C."/>
            <person name="Sykes S."/>
            <person name="Yandava C."/>
            <person name="Wortman J."/>
            <person name="Nusbaum C."/>
            <person name="Birren B."/>
        </authorList>
    </citation>
    <scope>NUCLEOTIDE SEQUENCE</scope>
    <source>
        <strain evidence="7">R3-111a-1</strain>
    </source>
</reference>
<feature type="transmembrane region" description="Helical" evidence="6">
    <location>
        <begin position="518"/>
        <end position="542"/>
    </location>
</feature>
<comment type="subcellular location">
    <subcellularLocation>
        <location evidence="1">Membrane</location>
        <topology evidence="1">Multi-pass membrane protein</topology>
    </subcellularLocation>
</comment>
<evidence type="ECO:0008006" key="10">
    <source>
        <dbReference type="Google" id="ProtNLM"/>
    </source>
</evidence>
<feature type="transmembrane region" description="Helical" evidence="6">
    <location>
        <begin position="202"/>
        <end position="221"/>
    </location>
</feature>
<keyword evidence="2 6" id="KW-0812">Transmembrane</keyword>
<dbReference type="VEuPathDB" id="FungiDB:GGTG_03263"/>
<feature type="transmembrane region" description="Helical" evidence="6">
    <location>
        <begin position="554"/>
        <end position="575"/>
    </location>
</feature>
<feature type="compositionally biased region" description="Basic and acidic residues" evidence="5">
    <location>
        <begin position="393"/>
        <end position="416"/>
    </location>
</feature>
<feature type="transmembrane region" description="Helical" evidence="6">
    <location>
        <begin position="135"/>
        <end position="157"/>
    </location>
</feature>
<dbReference type="GeneID" id="20343721"/>
<reference evidence="8" key="4">
    <citation type="journal article" date="2015" name="G3 (Bethesda)">
        <title>Genome sequences of three phytopathogenic species of the Magnaporthaceae family of fungi.</title>
        <authorList>
            <person name="Okagaki L.H."/>
            <person name="Nunes C.C."/>
            <person name="Sailsbery J."/>
            <person name="Clay B."/>
            <person name="Brown D."/>
            <person name="John T."/>
            <person name="Oh Y."/>
            <person name="Young N."/>
            <person name="Fitzgerald M."/>
            <person name="Haas B.J."/>
            <person name="Zeng Q."/>
            <person name="Young S."/>
            <person name="Adiconis X."/>
            <person name="Fan L."/>
            <person name="Levin J.Z."/>
            <person name="Mitchell T.K."/>
            <person name="Okubara P.A."/>
            <person name="Farman M.L."/>
            <person name="Kohn L.M."/>
            <person name="Birren B."/>
            <person name="Ma L.-J."/>
            <person name="Dean R.A."/>
        </authorList>
    </citation>
    <scope>NUCLEOTIDE SEQUENCE</scope>
    <source>
        <strain evidence="8">R3-111a-1</strain>
    </source>
</reference>
<dbReference type="eggNOG" id="ENOG502SJPU">
    <property type="taxonomic scope" value="Eukaryota"/>
</dbReference>
<evidence type="ECO:0000256" key="6">
    <source>
        <dbReference type="SAM" id="Phobius"/>
    </source>
</evidence>
<organism evidence="7">
    <name type="scientific">Gaeumannomyces tritici (strain R3-111a-1)</name>
    <name type="common">Wheat and barley take-all root rot fungus</name>
    <name type="synonym">Gaeumannomyces graminis var. tritici</name>
    <dbReference type="NCBI Taxonomy" id="644352"/>
    <lineage>
        <taxon>Eukaryota</taxon>
        <taxon>Fungi</taxon>
        <taxon>Dikarya</taxon>
        <taxon>Ascomycota</taxon>
        <taxon>Pezizomycotina</taxon>
        <taxon>Sordariomycetes</taxon>
        <taxon>Sordariomycetidae</taxon>
        <taxon>Magnaporthales</taxon>
        <taxon>Magnaporthaceae</taxon>
        <taxon>Gaeumannomyces</taxon>
    </lineage>
</organism>
<dbReference type="GO" id="GO:0016020">
    <property type="term" value="C:membrane"/>
    <property type="evidence" value="ECO:0007669"/>
    <property type="project" value="UniProtKB-SubCell"/>
</dbReference>
<dbReference type="Gene3D" id="1.20.1250.20">
    <property type="entry name" value="MFS general substrate transporter like domains"/>
    <property type="match status" value="1"/>
</dbReference>
<dbReference type="RefSeq" id="XP_009219306.1">
    <property type="nucleotide sequence ID" value="XM_009221042.1"/>
</dbReference>
<dbReference type="EMBL" id="GL385396">
    <property type="protein sequence ID" value="EJT78161.1"/>
    <property type="molecule type" value="Genomic_DNA"/>
</dbReference>
<feature type="transmembrane region" description="Helical" evidence="6">
    <location>
        <begin position="430"/>
        <end position="448"/>
    </location>
</feature>
<reference evidence="9" key="1">
    <citation type="submission" date="2010-07" db="EMBL/GenBank/DDBJ databases">
        <title>The genome sequence of Gaeumannomyces graminis var. tritici strain R3-111a-1.</title>
        <authorList>
            <consortium name="The Broad Institute Genome Sequencing Platform"/>
            <person name="Ma L.-J."/>
            <person name="Dead R."/>
            <person name="Young S."/>
            <person name="Zeng Q."/>
            <person name="Koehrsen M."/>
            <person name="Alvarado L."/>
            <person name="Berlin A."/>
            <person name="Chapman S.B."/>
            <person name="Chen Z."/>
            <person name="Freedman E."/>
            <person name="Gellesch M."/>
            <person name="Goldberg J."/>
            <person name="Griggs A."/>
            <person name="Gujja S."/>
            <person name="Heilman E.R."/>
            <person name="Heiman D."/>
            <person name="Hepburn T."/>
            <person name="Howarth C."/>
            <person name="Jen D."/>
            <person name="Larson L."/>
            <person name="Mehta T."/>
            <person name="Neiman D."/>
            <person name="Pearson M."/>
            <person name="Roberts A."/>
            <person name="Saif S."/>
            <person name="Shea T."/>
            <person name="Shenoy N."/>
            <person name="Sisk P."/>
            <person name="Stolte C."/>
            <person name="Sykes S."/>
            <person name="Walk T."/>
            <person name="White J."/>
            <person name="Yandava C."/>
            <person name="Haas B."/>
            <person name="Nusbaum C."/>
            <person name="Birren B."/>
        </authorList>
    </citation>
    <scope>NUCLEOTIDE SEQUENCE [LARGE SCALE GENOMIC DNA]</scope>
    <source>
        <strain evidence="9">R3-111a-1</strain>
    </source>
</reference>
<feature type="region of interest" description="Disordered" evidence="5">
    <location>
        <begin position="272"/>
        <end position="296"/>
    </location>
</feature>
<evidence type="ECO:0000313" key="9">
    <source>
        <dbReference type="Proteomes" id="UP000006039"/>
    </source>
</evidence>
<accession>J3NPQ6</accession>
<protein>
    <recommendedName>
        <fullName evidence="10">Major facilitator superfamily (MFS) profile domain-containing protein</fullName>
    </recommendedName>
</protein>
<dbReference type="SUPFAM" id="SSF103473">
    <property type="entry name" value="MFS general substrate transporter"/>
    <property type="match status" value="1"/>
</dbReference>
<feature type="transmembrane region" description="Helical" evidence="6">
    <location>
        <begin position="227"/>
        <end position="244"/>
    </location>
</feature>
<feature type="region of interest" description="Disordered" evidence="5">
    <location>
        <begin position="393"/>
        <end position="422"/>
    </location>
</feature>
<feature type="compositionally biased region" description="Basic and acidic residues" evidence="5">
    <location>
        <begin position="272"/>
        <end position="283"/>
    </location>
</feature>
<feature type="region of interest" description="Disordered" evidence="5">
    <location>
        <begin position="479"/>
        <end position="507"/>
    </location>
</feature>
<evidence type="ECO:0000256" key="3">
    <source>
        <dbReference type="ARBA" id="ARBA00022989"/>
    </source>
</evidence>
<gene>
    <name evidence="8" type="primary">20343721</name>
    <name evidence="7" type="ORF">GGTG_03263</name>
</gene>
<keyword evidence="4 6" id="KW-0472">Membrane</keyword>
<feature type="transmembrane region" description="Helical" evidence="6">
    <location>
        <begin position="111"/>
        <end position="128"/>
    </location>
</feature>
<reference evidence="8" key="5">
    <citation type="submission" date="2018-04" db="UniProtKB">
        <authorList>
            <consortium name="EnsemblFungi"/>
        </authorList>
    </citation>
    <scope>IDENTIFICATION</scope>
    <source>
        <strain evidence="8">R3-111a-1</strain>
    </source>
</reference>
<feature type="transmembrane region" description="Helical" evidence="6">
    <location>
        <begin position="328"/>
        <end position="344"/>
    </location>
</feature>
<dbReference type="PANTHER" id="PTHR23507">
    <property type="entry name" value="ZGC:174356"/>
    <property type="match status" value="1"/>
</dbReference>
<reference evidence="7" key="2">
    <citation type="submission" date="2010-07" db="EMBL/GenBank/DDBJ databases">
        <authorList>
            <consortium name="The Broad Institute Genome Sequencing Platform"/>
            <consortium name="Broad Institute Genome Sequencing Center for Infectious Disease"/>
            <person name="Ma L.-J."/>
            <person name="Dead R."/>
            <person name="Young S."/>
            <person name="Zeng Q."/>
            <person name="Koehrsen M."/>
            <person name="Alvarado L."/>
            <person name="Berlin A."/>
            <person name="Chapman S.B."/>
            <person name="Chen Z."/>
            <person name="Freedman E."/>
            <person name="Gellesch M."/>
            <person name="Goldberg J."/>
            <person name="Griggs A."/>
            <person name="Gujja S."/>
            <person name="Heilman E.R."/>
            <person name="Heiman D."/>
            <person name="Hepburn T."/>
            <person name="Howarth C."/>
            <person name="Jen D."/>
            <person name="Larson L."/>
            <person name="Mehta T."/>
            <person name="Neiman D."/>
            <person name="Pearson M."/>
            <person name="Roberts A."/>
            <person name="Saif S."/>
            <person name="Shea T."/>
            <person name="Shenoy N."/>
            <person name="Sisk P."/>
            <person name="Stolte C."/>
            <person name="Sykes S."/>
            <person name="Walk T."/>
            <person name="White J."/>
            <person name="Yandava C."/>
            <person name="Haas B."/>
            <person name="Nusbaum C."/>
            <person name="Birren B."/>
        </authorList>
    </citation>
    <scope>NUCLEOTIDE SEQUENCE</scope>
    <source>
        <strain evidence="7">R3-111a-1</strain>
    </source>
</reference>
<evidence type="ECO:0000256" key="5">
    <source>
        <dbReference type="SAM" id="MobiDB-lite"/>
    </source>
</evidence>
<evidence type="ECO:0000256" key="2">
    <source>
        <dbReference type="ARBA" id="ARBA00022692"/>
    </source>
</evidence>
<dbReference type="GO" id="GO:0022857">
    <property type="term" value="F:transmembrane transporter activity"/>
    <property type="evidence" value="ECO:0007669"/>
    <property type="project" value="TreeGrafter"/>
</dbReference>
<dbReference type="PANTHER" id="PTHR23507:SF8">
    <property type="entry name" value="MFS GENERAL SUBSTRATE TRANSPORTER"/>
    <property type="match status" value="1"/>
</dbReference>
<dbReference type="EnsemblFungi" id="EJT78161">
    <property type="protein sequence ID" value="EJT78161"/>
    <property type="gene ID" value="GGTG_03263"/>
</dbReference>